<dbReference type="GeneID" id="38774557"/>
<organism evidence="1 2">
    <name type="scientific">Sparassis crispa</name>
    <dbReference type="NCBI Taxonomy" id="139825"/>
    <lineage>
        <taxon>Eukaryota</taxon>
        <taxon>Fungi</taxon>
        <taxon>Dikarya</taxon>
        <taxon>Basidiomycota</taxon>
        <taxon>Agaricomycotina</taxon>
        <taxon>Agaricomycetes</taxon>
        <taxon>Polyporales</taxon>
        <taxon>Sparassidaceae</taxon>
        <taxon>Sparassis</taxon>
    </lineage>
</organism>
<dbReference type="Proteomes" id="UP000287166">
    <property type="component" value="Unassembled WGS sequence"/>
</dbReference>
<evidence type="ECO:0000313" key="2">
    <source>
        <dbReference type="Proteomes" id="UP000287166"/>
    </source>
</evidence>
<dbReference type="EMBL" id="BFAD01000001">
    <property type="protein sequence ID" value="GBE77640.1"/>
    <property type="molecule type" value="Genomic_DNA"/>
</dbReference>
<dbReference type="OrthoDB" id="2751906at2759"/>
<reference evidence="1 2" key="1">
    <citation type="journal article" date="2018" name="Sci. Rep.">
        <title>Genome sequence of the cauliflower mushroom Sparassis crispa (Hanabiratake) and its association with beneficial usage.</title>
        <authorList>
            <person name="Kiyama R."/>
            <person name="Furutani Y."/>
            <person name="Kawaguchi K."/>
            <person name="Nakanishi T."/>
        </authorList>
    </citation>
    <scope>NUCLEOTIDE SEQUENCE [LARGE SCALE GENOMIC DNA]</scope>
</reference>
<protein>
    <recommendedName>
        <fullName evidence="3">Protein kinase domain-containing protein</fullName>
    </recommendedName>
</protein>
<dbReference type="InParanoid" id="A0A401G647"/>
<dbReference type="AlphaFoldDB" id="A0A401G647"/>
<keyword evidence="2" id="KW-1185">Reference proteome</keyword>
<accession>A0A401G647</accession>
<name>A0A401G647_9APHY</name>
<gene>
    <name evidence="1" type="ORF">SCP_0105200</name>
</gene>
<dbReference type="STRING" id="139825.A0A401G647"/>
<dbReference type="InterPro" id="IPR011009">
    <property type="entry name" value="Kinase-like_dom_sf"/>
</dbReference>
<comment type="caution">
    <text evidence="1">The sequence shown here is derived from an EMBL/GenBank/DDBJ whole genome shotgun (WGS) entry which is preliminary data.</text>
</comment>
<dbReference type="SUPFAM" id="SSF56112">
    <property type="entry name" value="Protein kinase-like (PK-like)"/>
    <property type="match status" value="1"/>
</dbReference>
<dbReference type="RefSeq" id="XP_027608553.1">
    <property type="nucleotide sequence ID" value="XM_027752752.1"/>
</dbReference>
<evidence type="ECO:0000313" key="1">
    <source>
        <dbReference type="EMBL" id="GBE77640.1"/>
    </source>
</evidence>
<evidence type="ECO:0008006" key="3">
    <source>
        <dbReference type="Google" id="ProtNLM"/>
    </source>
</evidence>
<proteinExistence type="predicted"/>
<sequence length="229" mass="26012">MSSGFSIDVVFDRSTVYRLWETTVLPHNLIVRISSRRVAKHIPNNANNHPIHGNYGDKKVYHGVLNAYALPTTPVESQQVAVKWVRGRSAVENLRYEASLYDGILSPLQGTIVPWIHGFFSGVIDDVNVGCLVMEWCEGNRQGRPEEINRLRMLAVSLLHRVGIYHGELLDGHHMRVHPDGSIRVIDYSNAFVHACRGETPCLLNEKEGEVPVRCRELYEMERLYGKRA</sequence>